<dbReference type="PANTHER" id="PTHR44688:SF16">
    <property type="entry name" value="DNA-BINDING TRANSCRIPTIONAL ACTIVATOR DEVR_DOSR"/>
    <property type="match status" value="1"/>
</dbReference>
<evidence type="ECO:0000313" key="6">
    <source>
        <dbReference type="EMBL" id="PNV68286.1"/>
    </source>
</evidence>
<dbReference type="Gene3D" id="1.10.10.10">
    <property type="entry name" value="Winged helix-like DNA-binding domain superfamily/Winged helix DNA-binding domain"/>
    <property type="match status" value="1"/>
</dbReference>
<dbReference type="SMART" id="SM00421">
    <property type="entry name" value="HTH_LUXR"/>
    <property type="match status" value="1"/>
</dbReference>
<feature type="transmembrane region" description="Helical" evidence="4">
    <location>
        <begin position="6"/>
        <end position="27"/>
    </location>
</feature>
<comment type="caution">
    <text evidence="6">The sequence shown here is derived from an EMBL/GenBank/DDBJ whole genome shotgun (WGS) entry which is preliminary data.</text>
</comment>
<feature type="transmembrane region" description="Helical" evidence="4">
    <location>
        <begin position="224"/>
        <end position="245"/>
    </location>
</feature>
<name>A0A2K2UD84_9ACTN</name>
<keyword evidence="1" id="KW-0805">Transcription regulation</keyword>
<evidence type="ECO:0000256" key="4">
    <source>
        <dbReference type="SAM" id="Phobius"/>
    </source>
</evidence>
<sequence>MDAATVAFFHLCYSIELIVAFAVMIALRRRLEALFRSSRTIPVLGGFLGAVGHALLIACEAGSSSSRILIMAGMPLVATFEAAFVLLWGCRLSSDGGGRAVLGIAISFAASQLGLIVVCSGFLPYAPFLLVCAVCTGMCAAFSARGASLSRTFDLSSMRQLPWRMAALMMLLVYFCVVYVRLRIPEFSGDASMSSKLFASVLCLCTFSAVVLCLRRFADPESGLVVVFIILASVYMVGLLMVALFPDDGSVLARRVLIAGEHCVEVFIWMTFAYAAARKRLSAVLAFGILGILLVALPWMLSFDFRYLVPIAESVVSSDALNSVVTVALCVTALGTIAYLSVYALQIARKASEDAHSSHNEAAKRAFANVGLTERELEVGILVYRGYSAKRIAEMLYVSEPTVKSYTSRVYRKIGVHSKQELIGFVDGRDLFM</sequence>
<evidence type="ECO:0000256" key="1">
    <source>
        <dbReference type="ARBA" id="ARBA00023015"/>
    </source>
</evidence>
<proteinExistence type="predicted"/>
<dbReference type="GO" id="GO:0003677">
    <property type="term" value="F:DNA binding"/>
    <property type="evidence" value="ECO:0007669"/>
    <property type="project" value="UniProtKB-KW"/>
</dbReference>
<evidence type="ECO:0000256" key="2">
    <source>
        <dbReference type="ARBA" id="ARBA00023125"/>
    </source>
</evidence>
<feature type="transmembrane region" description="Helical" evidence="4">
    <location>
        <begin position="100"/>
        <end position="118"/>
    </location>
</feature>
<keyword evidence="2" id="KW-0238">DNA-binding</keyword>
<dbReference type="AlphaFoldDB" id="A0A2K2UD84"/>
<dbReference type="InterPro" id="IPR036388">
    <property type="entry name" value="WH-like_DNA-bd_sf"/>
</dbReference>
<accession>A0A2K2UD84</accession>
<feature type="transmembrane region" description="Helical" evidence="4">
    <location>
        <begin position="68"/>
        <end position="88"/>
    </location>
</feature>
<feature type="transmembrane region" description="Helical" evidence="4">
    <location>
        <begin position="39"/>
        <end position="56"/>
    </location>
</feature>
<feature type="transmembrane region" description="Helical" evidence="4">
    <location>
        <begin position="283"/>
        <end position="301"/>
    </location>
</feature>
<gene>
    <name evidence="6" type="ORF">C2L71_03220</name>
</gene>
<dbReference type="PRINTS" id="PR00038">
    <property type="entry name" value="HTHLUXR"/>
</dbReference>
<dbReference type="PROSITE" id="PS00622">
    <property type="entry name" value="HTH_LUXR_1"/>
    <property type="match status" value="1"/>
</dbReference>
<dbReference type="InterPro" id="IPR016032">
    <property type="entry name" value="Sig_transdc_resp-reg_C-effctor"/>
</dbReference>
<evidence type="ECO:0000256" key="3">
    <source>
        <dbReference type="ARBA" id="ARBA00023163"/>
    </source>
</evidence>
<dbReference type="PROSITE" id="PS50043">
    <property type="entry name" value="HTH_LUXR_2"/>
    <property type="match status" value="1"/>
</dbReference>
<reference evidence="7" key="1">
    <citation type="submission" date="2018-01" db="EMBL/GenBank/DDBJ databases">
        <title>Rubneribacter badeniensis gen. nov., sp. nov., and Colonibacter rubneri, gen. nov., sp. nov., WGS of new members of the Eggerthellaceae.</title>
        <authorList>
            <person name="Danylec N."/>
            <person name="Stoll D.A."/>
            <person name="Doetsch A."/>
            <person name="Kulling S.E."/>
            <person name="Huch M."/>
        </authorList>
    </citation>
    <scope>NUCLEOTIDE SEQUENCE [LARGE SCALE GENOMIC DNA]</scope>
    <source>
        <strain evidence="7">ResAG-96</strain>
    </source>
</reference>
<evidence type="ECO:0000313" key="7">
    <source>
        <dbReference type="Proteomes" id="UP000236197"/>
    </source>
</evidence>
<feature type="transmembrane region" description="Helical" evidence="4">
    <location>
        <begin position="257"/>
        <end position="276"/>
    </location>
</feature>
<feature type="transmembrane region" description="Helical" evidence="4">
    <location>
        <begin position="321"/>
        <end position="345"/>
    </location>
</feature>
<keyword evidence="4" id="KW-1133">Transmembrane helix</keyword>
<dbReference type="EMBL" id="PPEK01000002">
    <property type="protein sequence ID" value="PNV68286.1"/>
    <property type="molecule type" value="Genomic_DNA"/>
</dbReference>
<dbReference type="CDD" id="cd06170">
    <property type="entry name" value="LuxR_C_like"/>
    <property type="match status" value="1"/>
</dbReference>
<keyword evidence="4" id="KW-0472">Membrane</keyword>
<evidence type="ECO:0000259" key="5">
    <source>
        <dbReference type="PROSITE" id="PS50043"/>
    </source>
</evidence>
<protein>
    <recommendedName>
        <fullName evidence="5">HTH luxR-type domain-containing protein</fullName>
    </recommendedName>
</protein>
<feature type="transmembrane region" description="Helical" evidence="4">
    <location>
        <begin position="165"/>
        <end position="182"/>
    </location>
</feature>
<feature type="transmembrane region" description="Helical" evidence="4">
    <location>
        <begin position="124"/>
        <end position="144"/>
    </location>
</feature>
<dbReference type="Pfam" id="PF00196">
    <property type="entry name" value="GerE"/>
    <property type="match status" value="1"/>
</dbReference>
<dbReference type="GO" id="GO:0006355">
    <property type="term" value="P:regulation of DNA-templated transcription"/>
    <property type="evidence" value="ECO:0007669"/>
    <property type="project" value="InterPro"/>
</dbReference>
<dbReference type="SUPFAM" id="SSF46894">
    <property type="entry name" value="C-terminal effector domain of the bipartite response regulators"/>
    <property type="match status" value="1"/>
</dbReference>
<feature type="transmembrane region" description="Helical" evidence="4">
    <location>
        <begin position="197"/>
        <end position="217"/>
    </location>
</feature>
<keyword evidence="7" id="KW-1185">Reference proteome</keyword>
<dbReference type="InterPro" id="IPR000792">
    <property type="entry name" value="Tscrpt_reg_LuxR_C"/>
</dbReference>
<dbReference type="Proteomes" id="UP000236197">
    <property type="component" value="Unassembled WGS sequence"/>
</dbReference>
<keyword evidence="4" id="KW-0812">Transmembrane</keyword>
<keyword evidence="3" id="KW-0804">Transcription</keyword>
<feature type="domain" description="HTH luxR-type" evidence="5">
    <location>
        <begin position="365"/>
        <end position="430"/>
    </location>
</feature>
<organism evidence="6 7">
    <name type="scientific">Enteroscipio rubneri</name>
    <dbReference type="NCBI Taxonomy" id="2070686"/>
    <lineage>
        <taxon>Bacteria</taxon>
        <taxon>Bacillati</taxon>
        <taxon>Actinomycetota</taxon>
        <taxon>Coriobacteriia</taxon>
        <taxon>Eggerthellales</taxon>
        <taxon>Eggerthellaceae</taxon>
        <taxon>Enteroscipio</taxon>
    </lineage>
</organism>
<dbReference type="PANTHER" id="PTHR44688">
    <property type="entry name" value="DNA-BINDING TRANSCRIPTIONAL ACTIVATOR DEVR_DOSR"/>
    <property type="match status" value="1"/>
</dbReference>